<dbReference type="InterPro" id="IPR013805">
    <property type="entry name" value="GrpE_CC"/>
</dbReference>
<protein>
    <recommendedName>
        <fullName evidence="8 10">Protein GrpE</fullName>
    </recommendedName>
    <alternativeName>
        <fullName evidence="9 10">HSP-70 cofactor</fullName>
    </alternativeName>
</protein>
<comment type="subunit">
    <text evidence="3 10">Homodimer.</text>
</comment>
<accession>A0AAU7FBR3</accession>
<name>A0AAU7FBR3_9NEIS</name>
<dbReference type="GO" id="GO:0042803">
    <property type="term" value="F:protein homodimerization activity"/>
    <property type="evidence" value="ECO:0007669"/>
    <property type="project" value="InterPro"/>
</dbReference>
<evidence type="ECO:0000256" key="4">
    <source>
        <dbReference type="ARBA" id="ARBA00022490"/>
    </source>
</evidence>
<evidence type="ECO:0000256" key="8">
    <source>
        <dbReference type="ARBA" id="ARBA00072274"/>
    </source>
</evidence>
<dbReference type="Gene3D" id="2.30.22.10">
    <property type="entry name" value="Head domain of nucleotide exchange factor GrpE"/>
    <property type="match status" value="1"/>
</dbReference>
<dbReference type="SUPFAM" id="SSF58014">
    <property type="entry name" value="Coiled-coil domain of nucleotide exchange factor GrpE"/>
    <property type="match status" value="1"/>
</dbReference>
<evidence type="ECO:0000256" key="5">
    <source>
        <dbReference type="ARBA" id="ARBA00023016"/>
    </source>
</evidence>
<dbReference type="Gene3D" id="3.90.20.20">
    <property type="match status" value="1"/>
</dbReference>
<evidence type="ECO:0000256" key="13">
    <source>
        <dbReference type="SAM" id="MobiDB-lite"/>
    </source>
</evidence>
<dbReference type="GO" id="GO:0006457">
    <property type="term" value="P:protein folding"/>
    <property type="evidence" value="ECO:0007669"/>
    <property type="project" value="InterPro"/>
</dbReference>
<dbReference type="Pfam" id="PF01025">
    <property type="entry name" value="GrpE"/>
    <property type="match status" value="1"/>
</dbReference>
<evidence type="ECO:0000256" key="3">
    <source>
        <dbReference type="ARBA" id="ARBA00011738"/>
    </source>
</evidence>
<keyword evidence="6 10" id="KW-0143">Chaperone</keyword>
<dbReference type="PANTHER" id="PTHR21237">
    <property type="entry name" value="GRPE PROTEIN"/>
    <property type="match status" value="1"/>
</dbReference>
<dbReference type="GO" id="GO:0051087">
    <property type="term" value="F:protein-folding chaperone binding"/>
    <property type="evidence" value="ECO:0007669"/>
    <property type="project" value="InterPro"/>
</dbReference>
<gene>
    <name evidence="10 14" type="primary">grpE</name>
    <name evidence="14" type="ORF">ABHF33_03435</name>
</gene>
<evidence type="ECO:0000313" key="14">
    <source>
        <dbReference type="EMBL" id="XBM01357.1"/>
    </source>
</evidence>
<dbReference type="RefSeq" id="WP_348945657.1">
    <property type="nucleotide sequence ID" value="NZ_CP157355.1"/>
</dbReference>
<dbReference type="PRINTS" id="PR00773">
    <property type="entry name" value="GRPEPROTEIN"/>
</dbReference>
<comment type="function">
    <text evidence="7 10 11">Participates actively in the response to hyperosmotic and heat shock by preventing the aggregation of stress-denatured proteins, in association with DnaK and GrpE. It is the nucleotide exchange factor for DnaK and may function as a thermosensor. Unfolded proteins bind initially to DnaJ; upon interaction with the DnaJ-bound protein, DnaK hydrolyzes its bound ATP, resulting in the formation of a stable complex. GrpE releases ADP from DnaK; ATP binding to DnaK triggers the release of the substrate protein, thus completing the reaction cycle. Several rounds of ATP-dependent interactions between DnaJ, DnaK and GrpE are required for fully efficient folding.</text>
</comment>
<dbReference type="InterPro" id="IPR009012">
    <property type="entry name" value="GrpE_head"/>
</dbReference>
<dbReference type="GO" id="GO:0000774">
    <property type="term" value="F:adenyl-nucleotide exchange factor activity"/>
    <property type="evidence" value="ECO:0007669"/>
    <property type="project" value="InterPro"/>
</dbReference>
<dbReference type="InterPro" id="IPR000740">
    <property type="entry name" value="GrpE"/>
</dbReference>
<dbReference type="SUPFAM" id="SSF51064">
    <property type="entry name" value="Head domain of nucleotide exchange factor GrpE"/>
    <property type="match status" value="1"/>
</dbReference>
<sequence>MEDIMNQEVKPELHEEVAAPAEQQEEQAQAPSTDELLTQALADLEKARQDILYVRAEAENARRRAADETEKARKFAVEKFAREIISVKDAMDMALLDQSGNFEGLKMGVDLTAKQLVSVFEKFELREINPMGEKLDPNKHQAISTVPSDEEANTVVQVMQKGYELSGRTIRPAMVVVAAAK</sequence>
<dbReference type="NCBIfam" id="NF010748">
    <property type="entry name" value="PRK14150.1"/>
    <property type="match status" value="1"/>
</dbReference>
<evidence type="ECO:0000256" key="11">
    <source>
        <dbReference type="RuleBase" id="RU000639"/>
    </source>
</evidence>
<keyword evidence="5 10" id="KW-0346">Stress response</keyword>
<dbReference type="NCBIfam" id="NF010737">
    <property type="entry name" value="PRK14139.1"/>
    <property type="match status" value="1"/>
</dbReference>
<evidence type="ECO:0000256" key="9">
    <source>
        <dbReference type="ARBA" id="ARBA00076414"/>
    </source>
</evidence>
<feature type="region of interest" description="Disordered" evidence="13">
    <location>
        <begin position="1"/>
        <end position="33"/>
    </location>
</feature>
<keyword evidence="4 10" id="KW-0963">Cytoplasm</keyword>
<evidence type="ECO:0000256" key="1">
    <source>
        <dbReference type="ARBA" id="ARBA00004496"/>
    </source>
</evidence>
<comment type="subcellular location">
    <subcellularLocation>
        <location evidence="1 10">Cytoplasm</location>
    </subcellularLocation>
</comment>
<dbReference type="PROSITE" id="PS01071">
    <property type="entry name" value="GRPE"/>
    <property type="match status" value="1"/>
</dbReference>
<evidence type="ECO:0000256" key="6">
    <source>
        <dbReference type="ARBA" id="ARBA00023186"/>
    </source>
</evidence>
<comment type="similarity">
    <text evidence="2 10 12">Belongs to the GrpE family.</text>
</comment>
<dbReference type="PANTHER" id="PTHR21237:SF23">
    <property type="entry name" value="GRPE PROTEIN HOMOLOG, MITOCHONDRIAL"/>
    <property type="match status" value="1"/>
</dbReference>
<evidence type="ECO:0000256" key="12">
    <source>
        <dbReference type="RuleBase" id="RU004478"/>
    </source>
</evidence>
<dbReference type="FunFam" id="2.30.22.10:FF:000001">
    <property type="entry name" value="Protein GrpE"/>
    <property type="match status" value="1"/>
</dbReference>
<dbReference type="AlphaFoldDB" id="A0AAU7FBR3"/>
<dbReference type="GO" id="GO:0005829">
    <property type="term" value="C:cytosol"/>
    <property type="evidence" value="ECO:0007669"/>
    <property type="project" value="TreeGrafter"/>
</dbReference>
<evidence type="ECO:0000256" key="7">
    <source>
        <dbReference type="ARBA" id="ARBA00053401"/>
    </source>
</evidence>
<organism evidence="14">
    <name type="scientific">Chitinibacter mangrovi</name>
    <dbReference type="NCBI Taxonomy" id="3153927"/>
    <lineage>
        <taxon>Bacteria</taxon>
        <taxon>Pseudomonadati</taxon>
        <taxon>Pseudomonadota</taxon>
        <taxon>Betaproteobacteria</taxon>
        <taxon>Neisseriales</taxon>
        <taxon>Chitinibacteraceae</taxon>
        <taxon>Chitinibacter</taxon>
    </lineage>
</organism>
<dbReference type="KEGG" id="cmav:ABHF33_03435"/>
<dbReference type="EMBL" id="CP157355">
    <property type="protein sequence ID" value="XBM01357.1"/>
    <property type="molecule type" value="Genomic_DNA"/>
</dbReference>
<reference evidence="14" key="1">
    <citation type="submission" date="2024-05" db="EMBL/GenBank/DDBJ databases">
        <authorList>
            <person name="Yang L."/>
            <person name="Pan L."/>
        </authorList>
    </citation>
    <scope>NUCLEOTIDE SEQUENCE</scope>
    <source>
        <strain evidence="14">FCG-7</strain>
    </source>
</reference>
<feature type="compositionally biased region" description="Low complexity" evidence="13">
    <location>
        <begin position="18"/>
        <end position="31"/>
    </location>
</feature>
<evidence type="ECO:0000256" key="10">
    <source>
        <dbReference type="HAMAP-Rule" id="MF_01151"/>
    </source>
</evidence>
<evidence type="ECO:0000256" key="2">
    <source>
        <dbReference type="ARBA" id="ARBA00009054"/>
    </source>
</evidence>
<dbReference type="HAMAP" id="MF_01151">
    <property type="entry name" value="GrpE"/>
    <property type="match status" value="1"/>
</dbReference>
<dbReference type="CDD" id="cd00446">
    <property type="entry name" value="GrpE"/>
    <property type="match status" value="1"/>
</dbReference>
<dbReference type="GO" id="GO:0051082">
    <property type="term" value="F:unfolded protein binding"/>
    <property type="evidence" value="ECO:0007669"/>
    <property type="project" value="TreeGrafter"/>
</dbReference>
<proteinExistence type="inferred from homology"/>